<dbReference type="SUPFAM" id="SSF101936">
    <property type="entry name" value="DNA-binding pseudobarrel domain"/>
    <property type="match status" value="3"/>
</dbReference>
<evidence type="ECO:0000256" key="5">
    <source>
        <dbReference type="ARBA" id="ARBA00023242"/>
    </source>
</evidence>
<comment type="caution">
    <text evidence="7">The sequence shown here is derived from an EMBL/GenBank/DDBJ whole genome shotgun (WGS) entry which is preliminary data.</text>
</comment>
<dbReference type="InterPro" id="IPR044837">
    <property type="entry name" value="REM16-like"/>
</dbReference>
<evidence type="ECO:0000256" key="1">
    <source>
        <dbReference type="ARBA" id="ARBA00004123"/>
    </source>
</evidence>
<evidence type="ECO:0000259" key="6">
    <source>
        <dbReference type="PROSITE" id="PS50863"/>
    </source>
</evidence>
<proteinExistence type="predicted"/>
<sequence length="456" mass="52842">MHFLEIIRTSIISDKRLVLPNEFTMKYGKELSDHAIIKVPNGIWHIVISKAEGELVFENGWPEFMEFYSIRVGHLIVFRYDGNSKFQVHIFGMDTTEIDYYPSHMDNAKHEVEVVSSYSDEVEVVLPSKKRRKVEVISVHSDSTQSYSLSSESTLRSNYEPSMFAESATQSNNEPSLRECPDKTPVQKTIAPKRFHTEAFRATLEAAEAFKPENPFFKRIIQDSHIKKGVKVPVAFANSYLRNITRMMITLRISDGRTWEVGYISRTVQIERTESMIYKGWYKFVADNHLKAGNVCVFELVDRKKIKINVHIFRQQTTYSRKLTPKSSYYTDEFQATLEAAEEFTSENPFFKIVMHASHIKSGILSVPAVFATSHLRNVTRMTITLKVDEKTWEVGYLSTTPTERKIARGLIYRGWRVFVADNDLNEGDVCVFELVDHRKKFEMNVHIFRLLQDMV</sequence>
<evidence type="ECO:0000313" key="8">
    <source>
        <dbReference type="Proteomes" id="UP001177140"/>
    </source>
</evidence>
<dbReference type="EMBL" id="JAJJMA010302205">
    <property type="protein sequence ID" value="MCL7048225.1"/>
    <property type="molecule type" value="Genomic_DNA"/>
</dbReference>
<dbReference type="GO" id="GO:0005634">
    <property type="term" value="C:nucleus"/>
    <property type="evidence" value="ECO:0007669"/>
    <property type="project" value="UniProtKB-SubCell"/>
</dbReference>
<dbReference type="InterPro" id="IPR003340">
    <property type="entry name" value="B3_DNA-bd"/>
</dbReference>
<evidence type="ECO:0000256" key="2">
    <source>
        <dbReference type="ARBA" id="ARBA00023015"/>
    </source>
</evidence>
<feature type="domain" description="TF-B3" evidence="6">
    <location>
        <begin position="232"/>
        <end position="316"/>
    </location>
</feature>
<evidence type="ECO:0000313" key="7">
    <source>
        <dbReference type="EMBL" id="MCL7048225.1"/>
    </source>
</evidence>
<feature type="domain" description="TF-B3" evidence="6">
    <location>
        <begin position="2"/>
        <end position="94"/>
    </location>
</feature>
<dbReference type="GO" id="GO:0003677">
    <property type="term" value="F:DNA binding"/>
    <property type="evidence" value="ECO:0007669"/>
    <property type="project" value="UniProtKB-KW"/>
</dbReference>
<dbReference type="CDD" id="cd10017">
    <property type="entry name" value="B3_DNA"/>
    <property type="match status" value="3"/>
</dbReference>
<dbReference type="AlphaFoldDB" id="A0AA42B1S9"/>
<organism evidence="7 8">
    <name type="scientific">Papaver nudicaule</name>
    <name type="common">Iceland poppy</name>
    <dbReference type="NCBI Taxonomy" id="74823"/>
    <lineage>
        <taxon>Eukaryota</taxon>
        <taxon>Viridiplantae</taxon>
        <taxon>Streptophyta</taxon>
        <taxon>Embryophyta</taxon>
        <taxon>Tracheophyta</taxon>
        <taxon>Spermatophyta</taxon>
        <taxon>Magnoliopsida</taxon>
        <taxon>Ranunculales</taxon>
        <taxon>Papaveraceae</taxon>
        <taxon>Papaveroideae</taxon>
        <taxon>Papaver</taxon>
    </lineage>
</organism>
<keyword evidence="4" id="KW-0804">Transcription</keyword>
<protein>
    <recommendedName>
        <fullName evidence="6">TF-B3 domain-containing protein</fullName>
    </recommendedName>
</protein>
<dbReference type="Gene3D" id="2.40.330.10">
    <property type="entry name" value="DNA-binding pseudobarrel domain"/>
    <property type="match status" value="3"/>
</dbReference>
<dbReference type="PROSITE" id="PS50863">
    <property type="entry name" value="B3"/>
    <property type="match status" value="3"/>
</dbReference>
<dbReference type="InterPro" id="IPR015300">
    <property type="entry name" value="DNA-bd_pseudobarrel_sf"/>
</dbReference>
<dbReference type="PANTHER" id="PTHR31391:SF160">
    <property type="entry name" value="B3 DOMAIN-CONTAINING PROTEIN OS01G0723500-LIKE ISOFORM X1"/>
    <property type="match status" value="1"/>
</dbReference>
<accession>A0AA42B1S9</accession>
<evidence type="ECO:0000256" key="4">
    <source>
        <dbReference type="ARBA" id="ARBA00023163"/>
    </source>
</evidence>
<evidence type="ECO:0000256" key="3">
    <source>
        <dbReference type="ARBA" id="ARBA00023125"/>
    </source>
</evidence>
<dbReference type="SMART" id="SM01019">
    <property type="entry name" value="B3"/>
    <property type="match status" value="3"/>
</dbReference>
<dbReference type="Proteomes" id="UP001177140">
    <property type="component" value="Unassembled WGS sequence"/>
</dbReference>
<dbReference type="PANTHER" id="PTHR31391">
    <property type="entry name" value="B3 DOMAIN-CONTAINING PROTEIN OS11G0197600-RELATED"/>
    <property type="match status" value="1"/>
</dbReference>
<keyword evidence="3" id="KW-0238">DNA-binding</keyword>
<comment type="subcellular location">
    <subcellularLocation>
        <location evidence="1">Nucleus</location>
    </subcellularLocation>
</comment>
<name>A0AA42B1S9_PAPNU</name>
<feature type="domain" description="TF-B3" evidence="6">
    <location>
        <begin position="350"/>
        <end position="452"/>
    </location>
</feature>
<keyword evidence="8" id="KW-1185">Reference proteome</keyword>
<dbReference type="Pfam" id="PF02362">
    <property type="entry name" value="B3"/>
    <property type="match status" value="3"/>
</dbReference>
<keyword evidence="5" id="KW-0539">Nucleus</keyword>
<reference evidence="7" key="1">
    <citation type="submission" date="2022-03" db="EMBL/GenBank/DDBJ databases">
        <title>A functionally conserved STORR gene fusion in Papaver species that diverged 16.8 million years ago.</title>
        <authorList>
            <person name="Catania T."/>
        </authorList>
    </citation>
    <scope>NUCLEOTIDE SEQUENCE</scope>
    <source>
        <strain evidence="7">S-191538</strain>
    </source>
</reference>
<keyword evidence="2" id="KW-0805">Transcription regulation</keyword>
<gene>
    <name evidence="7" type="ORF">MKW94_007698</name>
</gene>